<accession>A0A3P7U0P3</accession>
<gene>
    <name evidence="2" type="ORF">HPLM_LOCUS2584</name>
</gene>
<sequence>MDIYSNSHPGQVVPVVLLCLVGQVLQAYQVILVVPVVQPHRHFHVDHHVQDIQQVLSVLVVLVLLCLPLVPCLHEYHLYPELLVHPPSQAYHSRQECQAGQDILLCLVHRLVPQVLELLLLLLVQAHQVVLLDHEVHVGRHGSPAAEVIKEMSYDSLRAVRLR</sequence>
<organism evidence="2 3">
    <name type="scientific">Haemonchus placei</name>
    <name type="common">Barber's pole worm</name>
    <dbReference type="NCBI Taxonomy" id="6290"/>
    <lineage>
        <taxon>Eukaryota</taxon>
        <taxon>Metazoa</taxon>
        <taxon>Ecdysozoa</taxon>
        <taxon>Nematoda</taxon>
        <taxon>Chromadorea</taxon>
        <taxon>Rhabditida</taxon>
        <taxon>Rhabditina</taxon>
        <taxon>Rhabditomorpha</taxon>
        <taxon>Strongyloidea</taxon>
        <taxon>Trichostrongylidae</taxon>
        <taxon>Haemonchus</taxon>
    </lineage>
</organism>
<keyword evidence="1" id="KW-1133">Transmembrane helix</keyword>
<feature type="transmembrane region" description="Helical" evidence="1">
    <location>
        <begin position="54"/>
        <end position="73"/>
    </location>
</feature>
<name>A0A3P7U0P3_HAEPC</name>
<keyword evidence="1" id="KW-0812">Transmembrane</keyword>
<reference evidence="2 3" key="1">
    <citation type="submission" date="2018-11" db="EMBL/GenBank/DDBJ databases">
        <authorList>
            <consortium name="Pathogen Informatics"/>
        </authorList>
    </citation>
    <scope>NUCLEOTIDE SEQUENCE [LARGE SCALE GENOMIC DNA]</scope>
    <source>
        <strain evidence="2 3">MHpl1</strain>
    </source>
</reference>
<protein>
    <submittedName>
        <fullName evidence="2">Uncharacterized protein</fullName>
    </submittedName>
</protein>
<evidence type="ECO:0000313" key="2">
    <source>
        <dbReference type="EMBL" id="VDO15677.1"/>
    </source>
</evidence>
<dbReference type="Proteomes" id="UP000268014">
    <property type="component" value="Unassembled WGS sequence"/>
</dbReference>
<evidence type="ECO:0000313" key="3">
    <source>
        <dbReference type="Proteomes" id="UP000268014"/>
    </source>
</evidence>
<evidence type="ECO:0000256" key="1">
    <source>
        <dbReference type="SAM" id="Phobius"/>
    </source>
</evidence>
<dbReference type="EMBL" id="UZAF01005744">
    <property type="protein sequence ID" value="VDO15677.1"/>
    <property type="molecule type" value="Genomic_DNA"/>
</dbReference>
<proteinExistence type="predicted"/>
<keyword evidence="1" id="KW-0472">Membrane</keyword>
<keyword evidence="3" id="KW-1185">Reference proteome</keyword>
<dbReference type="AlphaFoldDB" id="A0A3P7U0P3"/>
<feature type="transmembrane region" description="Helical" evidence="1">
    <location>
        <begin position="12"/>
        <end position="34"/>
    </location>
</feature>